<dbReference type="GO" id="GO:0005739">
    <property type="term" value="C:mitochondrion"/>
    <property type="evidence" value="ECO:0007669"/>
    <property type="project" value="TreeGrafter"/>
</dbReference>
<dbReference type="EC" id="6.1.1.15" evidence="4"/>
<dbReference type="InterPro" id="IPR050062">
    <property type="entry name" value="Pro-tRNA_synthetase"/>
</dbReference>
<sequence length="591" mass="65268">MMLGRHLFTNASRRTPGRLQALAGCTPLSIRSRSTLSSLWMPTGGRSASKDEDGHGKLVRAGFVRQSQSGIFHLLPLGQRVQDKLEKLIDKHMKSIGASRLSLSTITTEELWQRSGRLETSASELFRLTDRRDAALMLSPTHEEEITTLVASSLKSYKDLPLRLYQISRKYRDEKRPRHGLLRSREFLMKDLYSFDTSTKSAIETYHAVSTAYAGIFSELKLPILVAEASSGDMGGDHSHEYHLAHPIGEDIVAQCSHCDYTANDEVATTRPLHKSEVTGTFTPEQVRVWRGVASDHQTLVNVWYPKVEGVEPETGPSLHAVRKVLPGLDTSIADPLKLWRKVLAIAKTGAEETAVINIVDSRLARSFENIRSQLPLLPDGEKVDVAQVVVTEDAEGKFLNLLPLKAGDACPKCDEGTLRVHKALELGHTFHLGTRYSEPLKAQVTLPSSPGKPVPVQMGCYGIGISRIIGAVAEHLVDERGLNWPRAIAPYEVAVIPSSGATDDVLEFFDALNGSPGIPGGLDAILDDRKESFGWKMRDADTIGYPILVVLGKEWKQQGMCEVQCRRLSVKDKVPVDQVQDVVRKLLDQL</sequence>
<evidence type="ECO:0000256" key="7">
    <source>
        <dbReference type="ARBA" id="ARBA00022741"/>
    </source>
</evidence>
<dbReference type="SUPFAM" id="SSF55681">
    <property type="entry name" value="Class II aaRS and biotin synthetases"/>
    <property type="match status" value="1"/>
</dbReference>
<evidence type="ECO:0000256" key="9">
    <source>
        <dbReference type="ARBA" id="ARBA00022917"/>
    </source>
</evidence>
<evidence type="ECO:0000256" key="5">
    <source>
        <dbReference type="ARBA" id="ARBA00022490"/>
    </source>
</evidence>
<dbReference type="InterPro" id="IPR006195">
    <property type="entry name" value="aa-tRNA-synth_II"/>
</dbReference>
<feature type="domain" description="Aminoacyl-transfer RNA synthetases class-II family profile" evidence="13">
    <location>
        <begin position="78"/>
        <end position="486"/>
    </location>
</feature>
<dbReference type="InterPro" id="IPR045864">
    <property type="entry name" value="aa-tRNA-synth_II/BPL/LPL"/>
</dbReference>
<dbReference type="Pfam" id="PF00587">
    <property type="entry name" value="tRNA-synt_2b"/>
    <property type="match status" value="1"/>
</dbReference>
<comment type="caution">
    <text evidence="14">The sequence shown here is derived from an EMBL/GenBank/DDBJ whole genome shotgun (WGS) entry which is preliminary data.</text>
</comment>
<organism evidence="14 15">
    <name type="scientific">Sarocladium strictum</name>
    <name type="common">Black bundle disease fungus</name>
    <name type="synonym">Acremonium strictum</name>
    <dbReference type="NCBI Taxonomy" id="5046"/>
    <lineage>
        <taxon>Eukaryota</taxon>
        <taxon>Fungi</taxon>
        <taxon>Dikarya</taxon>
        <taxon>Ascomycota</taxon>
        <taxon>Pezizomycotina</taxon>
        <taxon>Sordariomycetes</taxon>
        <taxon>Hypocreomycetidae</taxon>
        <taxon>Hypocreales</taxon>
        <taxon>Sarocladiaceae</taxon>
        <taxon>Sarocladium</taxon>
    </lineage>
</organism>
<dbReference type="InterPro" id="IPR004154">
    <property type="entry name" value="Anticodon-bd"/>
</dbReference>
<evidence type="ECO:0000256" key="3">
    <source>
        <dbReference type="ARBA" id="ARBA00011738"/>
    </source>
</evidence>
<dbReference type="Pfam" id="PF03129">
    <property type="entry name" value="HGTP_anticodon"/>
    <property type="match status" value="1"/>
</dbReference>
<keyword evidence="10" id="KW-0030">Aminoacyl-tRNA synthetase</keyword>
<evidence type="ECO:0000256" key="2">
    <source>
        <dbReference type="ARBA" id="ARBA00008226"/>
    </source>
</evidence>
<accession>A0AA39GA28</accession>
<evidence type="ECO:0000256" key="12">
    <source>
        <dbReference type="ARBA" id="ARBA00047671"/>
    </source>
</evidence>
<evidence type="ECO:0000256" key="1">
    <source>
        <dbReference type="ARBA" id="ARBA00004496"/>
    </source>
</evidence>
<dbReference type="GO" id="GO:0004827">
    <property type="term" value="F:proline-tRNA ligase activity"/>
    <property type="evidence" value="ECO:0007669"/>
    <property type="project" value="UniProtKB-EC"/>
</dbReference>
<dbReference type="EMBL" id="JAPDFR010000009">
    <property type="protein sequence ID" value="KAK0383301.1"/>
    <property type="molecule type" value="Genomic_DNA"/>
</dbReference>
<evidence type="ECO:0000256" key="11">
    <source>
        <dbReference type="ARBA" id="ARBA00029731"/>
    </source>
</evidence>
<dbReference type="SUPFAM" id="SSF52954">
    <property type="entry name" value="Class II aaRS ABD-related"/>
    <property type="match status" value="1"/>
</dbReference>
<dbReference type="FunFam" id="3.30.930.10:FF:000066">
    <property type="entry name" value="Proline--tRNA ligase"/>
    <property type="match status" value="1"/>
</dbReference>
<dbReference type="PRINTS" id="PR01046">
    <property type="entry name" value="TRNASYNTHPRO"/>
</dbReference>
<dbReference type="GO" id="GO:0006433">
    <property type="term" value="P:prolyl-tRNA aminoacylation"/>
    <property type="evidence" value="ECO:0007669"/>
    <property type="project" value="InterPro"/>
</dbReference>
<keyword evidence="7" id="KW-0547">Nucleotide-binding</keyword>
<comment type="subcellular location">
    <subcellularLocation>
        <location evidence="1">Cytoplasm</location>
    </subcellularLocation>
</comment>
<dbReference type="InterPro" id="IPR036621">
    <property type="entry name" value="Anticodon-bd_dom_sf"/>
</dbReference>
<dbReference type="CDD" id="cd00779">
    <property type="entry name" value="ProRS_core_prok"/>
    <property type="match status" value="1"/>
</dbReference>
<keyword evidence="6" id="KW-0436">Ligase</keyword>
<keyword evidence="8" id="KW-0067">ATP-binding</keyword>
<keyword evidence="5" id="KW-0963">Cytoplasm</keyword>
<dbReference type="Proteomes" id="UP001175261">
    <property type="component" value="Unassembled WGS sequence"/>
</dbReference>
<comment type="similarity">
    <text evidence="2">Belongs to the class-II aminoacyl-tRNA synthetase family.</text>
</comment>
<evidence type="ECO:0000256" key="8">
    <source>
        <dbReference type="ARBA" id="ARBA00022840"/>
    </source>
</evidence>
<evidence type="ECO:0000313" key="15">
    <source>
        <dbReference type="Proteomes" id="UP001175261"/>
    </source>
</evidence>
<dbReference type="GO" id="GO:0005524">
    <property type="term" value="F:ATP binding"/>
    <property type="evidence" value="ECO:0007669"/>
    <property type="project" value="UniProtKB-KW"/>
</dbReference>
<dbReference type="PANTHER" id="PTHR42753:SF2">
    <property type="entry name" value="PROLINE--TRNA LIGASE"/>
    <property type="match status" value="1"/>
</dbReference>
<dbReference type="PROSITE" id="PS50862">
    <property type="entry name" value="AA_TRNA_LIGASE_II"/>
    <property type="match status" value="1"/>
</dbReference>
<keyword evidence="15" id="KW-1185">Reference proteome</keyword>
<evidence type="ECO:0000256" key="10">
    <source>
        <dbReference type="ARBA" id="ARBA00023146"/>
    </source>
</evidence>
<dbReference type="InterPro" id="IPR033730">
    <property type="entry name" value="ProRS_core_prok"/>
</dbReference>
<dbReference type="PANTHER" id="PTHR42753">
    <property type="entry name" value="MITOCHONDRIAL RIBOSOME PROTEIN L39/PROLYL-TRNA LIGASE FAMILY MEMBER"/>
    <property type="match status" value="1"/>
</dbReference>
<dbReference type="Gene3D" id="3.40.50.800">
    <property type="entry name" value="Anticodon-binding domain"/>
    <property type="match status" value="1"/>
</dbReference>
<evidence type="ECO:0000256" key="4">
    <source>
        <dbReference type="ARBA" id="ARBA00012831"/>
    </source>
</evidence>
<name>A0AA39GA28_SARSR</name>
<reference evidence="14" key="1">
    <citation type="submission" date="2022-10" db="EMBL/GenBank/DDBJ databases">
        <title>Determination and structural analysis of whole genome sequence of Sarocladium strictum F4-1.</title>
        <authorList>
            <person name="Hu L."/>
            <person name="Jiang Y."/>
        </authorList>
    </citation>
    <scope>NUCLEOTIDE SEQUENCE</scope>
    <source>
        <strain evidence="14">F4-1</strain>
    </source>
</reference>
<evidence type="ECO:0000313" key="14">
    <source>
        <dbReference type="EMBL" id="KAK0383301.1"/>
    </source>
</evidence>
<comment type="subunit">
    <text evidence="3">Homodimer.</text>
</comment>
<dbReference type="InterPro" id="IPR002314">
    <property type="entry name" value="aa-tRNA-synt_IIb"/>
</dbReference>
<keyword evidence="9" id="KW-0648">Protein biosynthesis</keyword>
<protein>
    <recommendedName>
        <fullName evidence="4">proline--tRNA ligase</fullName>
        <ecNumber evidence="4">6.1.1.15</ecNumber>
    </recommendedName>
    <alternativeName>
        <fullName evidence="11">Prolyl-tRNA synthetase</fullName>
    </alternativeName>
</protein>
<proteinExistence type="inferred from homology"/>
<dbReference type="Gene3D" id="3.30.930.10">
    <property type="entry name" value="Bira Bifunctional Protein, Domain 2"/>
    <property type="match status" value="2"/>
</dbReference>
<dbReference type="AlphaFoldDB" id="A0AA39GA28"/>
<dbReference type="InterPro" id="IPR002316">
    <property type="entry name" value="Pro-tRNA-ligase_IIa"/>
</dbReference>
<gene>
    <name evidence="14" type="ORF">NLU13_9214</name>
</gene>
<comment type="catalytic activity">
    <reaction evidence="12">
        <text>tRNA(Pro) + L-proline + ATP = L-prolyl-tRNA(Pro) + AMP + diphosphate</text>
        <dbReference type="Rhea" id="RHEA:14305"/>
        <dbReference type="Rhea" id="RHEA-COMP:9700"/>
        <dbReference type="Rhea" id="RHEA-COMP:9702"/>
        <dbReference type="ChEBI" id="CHEBI:30616"/>
        <dbReference type="ChEBI" id="CHEBI:33019"/>
        <dbReference type="ChEBI" id="CHEBI:60039"/>
        <dbReference type="ChEBI" id="CHEBI:78442"/>
        <dbReference type="ChEBI" id="CHEBI:78532"/>
        <dbReference type="ChEBI" id="CHEBI:456215"/>
        <dbReference type="EC" id="6.1.1.15"/>
    </reaction>
</comment>
<evidence type="ECO:0000259" key="13">
    <source>
        <dbReference type="PROSITE" id="PS50862"/>
    </source>
</evidence>
<evidence type="ECO:0000256" key="6">
    <source>
        <dbReference type="ARBA" id="ARBA00022598"/>
    </source>
</evidence>